<dbReference type="PROSITE" id="PS51318">
    <property type="entry name" value="TAT"/>
    <property type="match status" value="1"/>
</dbReference>
<sequence length="991" mass="105398">MTAPKTSRTGLRRAFGAMILAIAAVLPLTGSALPASTATASVASSPESTRIVPAAPELNDPDVEEWKREYGLENSWAYPFATFDDNAYRIFPRWSDGASGFYTKFDGFSIPNAVDSASRNLVESPYLSTGHSIWGFTGMLTRNAVSFDAISSFGGYMDIAGGTFVNTLFRMDGNPTSNPAVLIIIVLVLVLIVVTIVRSIGRGAGLIFRRVGSIFIILGILFGMTLNAAGTVVDQKTGSYRPSPLTPGWVVKTMNDTISYLSDSVATALVTGIEGIGGQLQPNDRDTQGLFDCRGINDSLWSRLETMATWNARLDGAQAKTIARVMDAMWATTGLETWKRSQLGHNNPYADATYCHLLDIRSTKATPWGAFYALRTQVTMKTGGSSYLTYAGNFAERSSDVSIAAPFNPSSDNDTAASMVAWAACKATAVNGSDVTWALRDGWEGYEHDNMKLTAENAQEKCNNWWTWQKGGSSGNLEDIFDVSGDSGWISDAASKTQNPAAVSDYLRALTGVGAAGNVGGAQAYVAGSIFGLASFGYVDLISFLANLALAGFIFLLWFVLISALMSESPFKERIGKALNQVLGLAIFASMITVIIGLVVTVTRLLILIGDTMFGRGSFFQMIWTGIAPVIALVGVHFFFKKVLKLPSPVSVGGATAWGKAGASGAIGAGAMAGIGSGLGSFAGVRSAMNSFRRGANMVRNATGRGRGGTGGTGRRSAMDARSAGMTDKQKLAADKAKATQQQRERVKASQEELRAARDWKREATGATAAGDTAAYRERLARKDSRKGLRELRTDFRQQIKQARKNGDEELAGKLREKQLNTEGLYAYREQMRRQNVSSGARAFAAVRDLPAAAANRAALGVRSAAATAWNTPVAGISGAVAAGAIRSEAKVFAQSRGVQAAARGAQFVARGSRSAHQLLTQRTQNNRLVAEYRAAQAGAAEQAAAARTAAAEEAQRARQEAAMAAQQERMGAAFASGMRGASGYSNRMKK</sequence>
<feature type="transmembrane region" description="Helical" evidence="3">
    <location>
        <begin position="582"/>
        <end position="607"/>
    </location>
</feature>
<evidence type="ECO:0000313" key="5">
    <source>
        <dbReference type="EMBL" id="SJN43290.1"/>
    </source>
</evidence>
<dbReference type="RefSeq" id="WP_087132571.1">
    <property type="nucleotide sequence ID" value="NZ_FUKO01000033.1"/>
</dbReference>
<dbReference type="AlphaFoldDB" id="A0A1R4KG58"/>
<evidence type="ECO:0000256" key="2">
    <source>
        <dbReference type="SAM" id="MobiDB-lite"/>
    </source>
</evidence>
<feature type="compositionally biased region" description="Gly residues" evidence="2">
    <location>
        <begin position="705"/>
        <end position="714"/>
    </location>
</feature>
<feature type="transmembrane region" description="Helical" evidence="3">
    <location>
        <begin position="541"/>
        <end position="561"/>
    </location>
</feature>
<dbReference type="InterPro" id="IPR006311">
    <property type="entry name" value="TAT_signal"/>
</dbReference>
<feature type="compositionally biased region" description="Basic and acidic residues" evidence="2">
    <location>
        <begin position="728"/>
        <end position="755"/>
    </location>
</feature>
<feature type="transmembrane region" description="Helical" evidence="3">
    <location>
        <begin position="619"/>
        <end position="640"/>
    </location>
</feature>
<evidence type="ECO:0000256" key="4">
    <source>
        <dbReference type="SAM" id="SignalP"/>
    </source>
</evidence>
<feature type="chain" id="PRO_5039421568" evidence="4">
    <location>
        <begin position="35"/>
        <end position="991"/>
    </location>
</feature>
<feature type="transmembrane region" description="Helical" evidence="3">
    <location>
        <begin position="180"/>
        <end position="201"/>
    </location>
</feature>
<gene>
    <name evidence="5" type="ORF">FM104_12530</name>
</gene>
<evidence type="ECO:0000313" key="6">
    <source>
        <dbReference type="Proteomes" id="UP000196320"/>
    </source>
</evidence>
<keyword evidence="3" id="KW-0472">Membrane</keyword>
<dbReference type="OrthoDB" id="5120295at2"/>
<name>A0A1R4KG58_9MICO</name>
<organism evidence="5 6">
    <name type="scientific">Microbacterium esteraromaticum</name>
    <dbReference type="NCBI Taxonomy" id="57043"/>
    <lineage>
        <taxon>Bacteria</taxon>
        <taxon>Bacillati</taxon>
        <taxon>Actinomycetota</taxon>
        <taxon>Actinomycetes</taxon>
        <taxon>Micrococcales</taxon>
        <taxon>Microbacteriaceae</taxon>
        <taxon>Microbacterium</taxon>
    </lineage>
</organism>
<dbReference type="EMBL" id="FUKO01000033">
    <property type="protein sequence ID" value="SJN43290.1"/>
    <property type="molecule type" value="Genomic_DNA"/>
</dbReference>
<accession>A0A1R4KG58</accession>
<feature type="coiled-coil region" evidence="1">
    <location>
        <begin position="941"/>
        <end position="970"/>
    </location>
</feature>
<reference evidence="5 6" key="1">
    <citation type="submission" date="2017-02" db="EMBL/GenBank/DDBJ databases">
        <authorList>
            <person name="Peterson S.W."/>
        </authorList>
    </citation>
    <scope>NUCLEOTIDE SEQUENCE [LARGE SCALE GENOMIC DNA]</scope>
    <source>
        <strain evidence="5 6">B Mb 05.01</strain>
    </source>
</reference>
<feature type="signal peptide" evidence="4">
    <location>
        <begin position="1"/>
        <end position="34"/>
    </location>
</feature>
<evidence type="ECO:0000256" key="1">
    <source>
        <dbReference type="SAM" id="Coils"/>
    </source>
</evidence>
<keyword evidence="1" id="KW-0175">Coiled coil</keyword>
<evidence type="ECO:0000256" key="3">
    <source>
        <dbReference type="SAM" id="Phobius"/>
    </source>
</evidence>
<keyword evidence="4" id="KW-0732">Signal</keyword>
<keyword evidence="6" id="KW-1185">Reference proteome</keyword>
<keyword evidence="3" id="KW-0812">Transmembrane</keyword>
<protein>
    <submittedName>
        <fullName evidence="5">Cell wall surface anchor family protein</fullName>
    </submittedName>
</protein>
<keyword evidence="3" id="KW-1133">Transmembrane helix</keyword>
<proteinExistence type="predicted"/>
<feature type="transmembrane region" description="Helical" evidence="3">
    <location>
        <begin position="213"/>
        <end position="233"/>
    </location>
</feature>
<dbReference type="Proteomes" id="UP000196320">
    <property type="component" value="Unassembled WGS sequence"/>
</dbReference>
<feature type="region of interest" description="Disordered" evidence="2">
    <location>
        <begin position="700"/>
        <end position="755"/>
    </location>
</feature>